<name>A0A0E9NIK7_SAICN</name>
<evidence type="ECO:0008006" key="8">
    <source>
        <dbReference type="Google" id="ProtNLM"/>
    </source>
</evidence>
<dbReference type="EMBL" id="BACD03000025">
    <property type="protein sequence ID" value="GAO49679.1"/>
    <property type="molecule type" value="Genomic_DNA"/>
</dbReference>
<protein>
    <recommendedName>
        <fullName evidence="8">Major facilitator superfamily (MFS) profile domain-containing protein</fullName>
    </recommendedName>
</protein>
<dbReference type="PANTHER" id="PTHR48022:SF28">
    <property type="entry name" value="MAJOR FACILITATOR SUPERFAMILY (MFS) PROFILE DOMAIN-CONTAINING PROTEIN-RELATED"/>
    <property type="match status" value="1"/>
</dbReference>
<evidence type="ECO:0000256" key="5">
    <source>
        <dbReference type="SAM" id="Phobius"/>
    </source>
</evidence>
<dbReference type="PANTHER" id="PTHR48022">
    <property type="entry name" value="PLASTIDIC GLUCOSE TRANSPORTER 4"/>
    <property type="match status" value="1"/>
</dbReference>
<dbReference type="Proteomes" id="UP000033140">
    <property type="component" value="Unassembled WGS sequence"/>
</dbReference>
<reference evidence="6 7" key="3">
    <citation type="journal article" date="2015" name="Genome Announc.">
        <title>Draft Genome Sequence of the Archiascomycetous Yeast Saitoella complicata.</title>
        <authorList>
            <person name="Yamauchi K."/>
            <person name="Kondo S."/>
            <person name="Hamamoto M."/>
            <person name="Takahashi Y."/>
            <person name="Ogura Y."/>
            <person name="Hayashi T."/>
            <person name="Nishida H."/>
        </authorList>
    </citation>
    <scope>NUCLEOTIDE SEQUENCE [LARGE SCALE GENOMIC DNA]</scope>
    <source>
        <strain evidence="6 7">NRRL Y-17804</strain>
    </source>
</reference>
<reference evidence="6 7" key="1">
    <citation type="journal article" date="2011" name="J. Gen. Appl. Microbiol.">
        <title>Draft genome sequencing of the enigmatic yeast Saitoella complicata.</title>
        <authorList>
            <person name="Nishida H."/>
            <person name="Hamamoto M."/>
            <person name="Sugiyama J."/>
        </authorList>
    </citation>
    <scope>NUCLEOTIDE SEQUENCE [LARGE SCALE GENOMIC DNA]</scope>
    <source>
        <strain evidence="6 7">NRRL Y-17804</strain>
    </source>
</reference>
<evidence type="ECO:0000313" key="6">
    <source>
        <dbReference type="EMBL" id="GAO49679.1"/>
    </source>
</evidence>
<dbReference type="STRING" id="698492.A0A0E9NIK7"/>
<gene>
    <name evidence="6" type="ORF">G7K_3825-t1</name>
</gene>
<dbReference type="InterPro" id="IPR005828">
    <property type="entry name" value="MFS_sugar_transport-like"/>
</dbReference>
<feature type="transmembrane region" description="Helical" evidence="5">
    <location>
        <begin position="86"/>
        <end position="107"/>
    </location>
</feature>
<proteinExistence type="predicted"/>
<keyword evidence="7" id="KW-1185">Reference proteome</keyword>
<reference evidence="6 7" key="2">
    <citation type="journal article" date="2014" name="J. Gen. Appl. Microbiol.">
        <title>The early diverging ascomycetous budding yeast Saitoella complicata has three histone deacetylases belonging to the Clr6, Hos2, and Rpd3 lineages.</title>
        <authorList>
            <person name="Nishida H."/>
            <person name="Matsumoto T."/>
            <person name="Kondo S."/>
            <person name="Hamamoto M."/>
            <person name="Yoshikawa H."/>
        </authorList>
    </citation>
    <scope>NUCLEOTIDE SEQUENCE [LARGE SCALE GENOMIC DNA]</scope>
    <source>
        <strain evidence="6 7">NRRL Y-17804</strain>
    </source>
</reference>
<feature type="transmembrane region" description="Helical" evidence="5">
    <location>
        <begin position="141"/>
        <end position="161"/>
    </location>
</feature>
<keyword evidence="4 5" id="KW-0472">Membrane</keyword>
<feature type="transmembrane region" description="Helical" evidence="5">
    <location>
        <begin position="113"/>
        <end position="134"/>
    </location>
</feature>
<accession>A0A0E9NIK7</accession>
<dbReference type="Gene3D" id="1.20.1250.20">
    <property type="entry name" value="MFS general substrate transporter like domains"/>
    <property type="match status" value="1"/>
</dbReference>
<evidence type="ECO:0000256" key="1">
    <source>
        <dbReference type="ARBA" id="ARBA00004141"/>
    </source>
</evidence>
<dbReference type="Pfam" id="PF00083">
    <property type="entry name" value="Sugar_tr"/>
    <property type="match status" value="1"/>
</dbReference>
<organism evidence="6 7">
    <name type="scientific">Saitoella complicata (strain BCRC 22490 / CBS 7301 / JCM 7358 / NBRC 10748 / NRRL Y-17804)</name>
    <dbReference type="NCBI Taxonomy" id="698492"/>
    <lineage>
        <taxon>Eukaryota</taxon>
        <taxon>Fungi</taxon>
        <taxon>Dikarya</taxon>
        <taxon>Ascomycota</taxon>
        <taxon>Taphrinomycotina</taxon>
        <taxon>Taphrinomycotina incertae sedis</taxon>
        <taxon>Saitoella</taxon>
    </lineage>
</organism>
<dbReference type="GO" id="GO:0005351">
    <property type="term" value="F:carbohydrate:proton symporter activity"/>
    <property type="evidence" value="ECO:0007669"/>
    <property type="project" value="TreeGrafter"/>
</dbReference>
<comment type="caution">
    <text evidence="6">The sequence shown here is derived from an EMBL/GenBank/DDBJ whole genome shotgun (WGS) entry which is preliminary data.</text>
</comment>
<dbReference type="AlphaFoldDB" id="A0A0E9NIK7"/>
<dbReference type="InterPro" id="IPR036259">
    <property type="entry name" value="MFS_trans_sf"/>
</dbReference>
<keyword evidence="2 5" id="KW-0812">Transmembrane</keyword>
<evidence type="ECO:0000256" key="2">
    <source>
        <dbReference type="ARBA" id="ARBA00022692"/>
    </source>
</evidence>
<evidence type="ECO:0000313" key="7">
    <source>
        <dbReference type="Proteomes" id="UP000033140"/>
    </source>
</evidence>
<evidence type="ECO:0000256" key="3">
    <source>
        <dbReference type="ARBA" id="ARBA00022989"/>
    </source>
</evidence>
<sequence length="226" mass="24061">MLNLADPRSGGVGLRTLDRCVLLDLTFSRSSVVLDVTCPFRVCRFSTPTRGQRGEARASCDHSCGWWGAAGWAVLQVSSYGRSQLIVGRVVTGIGIGLLTAALPIGMDRQQSLLGAGGLQFFSLCASFIPWYAIDRGGRRRLIMSTLAGMGVCLAVSGALVRYGGKANGIGATDMLYLFGVYLAEPLPLRLRGTGNALAVCSQWLQRSSLSRSRLQPSLTSATGRT</sequence>
<evidence type="ECO:0000256" key="4">
    <source>
        <dbReference type="ARBA" id="ARBA00023136"/>
    </source>
</evidence>
<comment type="subcellular location">
    <subcellularLocation>
        <location evidence="1">Membrane</location>
        <topology evidence="1">Multi-pass membrane protein</topology>
    </subcellularLocation>
</comment>
<dbReference type="InterPro" id="IPR050360">
    <property type="entry name" value="MFS_Sugar_Transporters"/>
</dbReference>
<dbReference type="SUPFAM" id="SSF103473">
    <property type="entry name" value="MFS general substrate transporter"/>
    <property type="match status" value="1"/>
</dbReference>
<dbReference type="GO" id="GO:0016020">
    <property type="term" value="C:membrane"/>
    <property type="evidence" value="ECO:0007669"/>
    <property type="project" value="UniProtKB-SubCell"/>
</dbReference>
<keyword evidence="3 5" id="KW-1133">Transmembrane helix</keyword>